<proteinExistence type="predicted"/>
<sequence length="152" mass="16736">MTTTIAADLAAEDYVVLGLATCFTKTDGEVQQLKVVEPIPSATLETLCQGIPTSYEMAIATTLGAIIKDGQTHMPSIFPAEAEVFDDFGDRISASARTYKRTRQAHVKDLMPLGTEKHDFNYSTERKRILNADRTVSADDNVKQHAHTHQVL</sequence>
<comment type="caution">
    <text evidence="1">The sequence shown here is derived from an EMBL/GenBank/DDBJ whole genome shotgun (WGS) entry which is preliminary data.</text>
</comment>
<evidence type="ECO:0000313" key="2">
    <source>
        <dbReference type="Proteomes" id="UP000625316"/>
    </source>
</evidence>
<accession>A0A928Z3E3</accession>
<protein>
    <submittedName>
        <fullName evidence="1">Uncharacterized protein</fullName>
    </submittedName>
</protein>
<dbReference type="AlphaFoldDB" id="A0A928Z3E3"/>
<keyword evidence="2" id="KW-1185">Reference proteome</keyword>
<organism evidence="1 2">
    <name type="scientific">Romeriopsis navalis LEGE 11480</name>
    <dbReference type="NCBI Taxonomy" id="2777977"/>
    <lineage>
        <taxon>Bacteria</taxon>
        <taxon>Bacillati</taxon>
        <taxon>Cyanobacteriota</taxon>
        <taxon>Cyanophyceae</taxon>
        <taxon>Leptolyngbyales</taxon>
        <taxon>Leptolyngbyaceae</taxon>
        <taxon>Romeriopsis</taxon>
        <taxon>Romeriopsis navalis</taxon>
    </lineage>
</organism>
<name>A0A928Z3E3_9CYAN</name>
<gene>
    <name evidence="1" type="ORF">IQ266_12695</name>
</gene>
<dbReference type="Proteomes" id="UP000625316">
    <property type="component" value="Unassembled WGS sequence"/>
</dbReference>
<reference evidence="1" key="1">
    <citation type="submission" date="2020-10" db="EMBL/GenBank/DDBJ databases">
        <authorList>
            <person name="Castelo-Branco R."/>
            <person name="Eusebio N."/>
            <person name="Adriana R."/>
            <person name="Vieira A."/>
            <person name="Brugerolle De Fraissinette N."/>
            <person name="Rezende De Castro R."/>
            <person name="Schneider M.P."/>
            <person name="Vasconcelos V."/>
            <person name="Leao P.N."/>
        </authorList>
    </citation>
    <scope>NUCLEOTIDE SEQUENCE</scope>
    <source>
        <strain evidence="1">LEGE 11480</strain>
    </source>
</reference>
<evidence type="ECO:0000313" key="1">
    <source>
        <dbReference type="EMBL" id="MBE9030589.1"/>
    </source>
</evidence>
<dbReference type="RefSeq" id="WP_264325419.1">
    <property type="nucleotide sequence ID" value="NZ_JADEXQ010000039.1"/>
</dbReference>
<dbReference type="EMBL" id="JADEXQ010000039">
    <property type="protein sequence ID" value="MBE9030589.1"/>
    <property type="molecule type" value="Genomic_DNA"/>
</dbReference>